<dbReference type="InterPro" id="IPR003796">
    <property type="entry name" value="RNR_NrdR-like"/>
</dbReference>
<dbReference type="InterPro" id="IPR055173">
    <property type="entry name" value="NrdR-like_N"/>
</dbReference>
<dbReference type="Pfam" id="PF22811">
    <property type="entry name" value="Zn_ribbon_NrdR"/>
    <property type="match status" value="1"/>
</dbReference>
<keyword evidence="6 8" id="KW-0238">DNA-binding</keyword>
<comment type="caution">
    <text evidence="11">The sequence shown here is derived from an EMBL/GenBank/DDBJ whole genome shotgun (WGS) entry which is preliminary data.</text>
</comment>
<evidence type="ECO:0000313" key="11">
    <source>
        <dbReference type="EMBL" id="NKE69783.1"/>
    </source>
</evidence>
<keyword evidence="2 8" id="KW-0547">Nucleotide-binding</keyword>
<dbReference type="GO" id="GO:0005524">
    <property type="term" value="F:ATP binding"/>
    <property type="evidence" value="ECO:0007669"/>
    <property type="project" value="UniProtKB-UniRule"/>
</dbReference>
<dbReference type="EMBL" id="VTOW01000001">
    <property type="protein sequence ID" value="NKE69783.1"/>
    <property type="molecule type" value="Genomic_DNA"/>
</dbReference>
<keyword evidence="12" id="KW-1185">Reference proteome</keyword>
<comment type="similarity">
    <text evidence="8">Belongs to the NrdR family.</text>
</comment>
<dbReference type="Proteomes" id="UP000534783">
    <property type="component" value="Unassembled WGS sequence"/>
</dbReference>
<dbReference type="AlphaFoldDB" id="A0A7X6DMQ7"/>
<evidence type="ECO:0000256" key="5">
    <source>
        <dbReference type="ARBA" id="ARBA00023015"/>
    </source>
</evidence>
<dbReference type="PANTHER" id="PTHR30455">
    <property type="entry name" value="TRANSCRIPTIONAL REPRESSOR NRDR"/>
    <property type="match status" value="1"/>
</dbReference>
<dbReference type="HAMAP" id="MF_00440">
    <property type="entry name" value="NrdR"/>
    <property type="match status" value="1"/>
</dbReference>
<dbReference type="NCBIfam" id="TIGR00244">
    <property type="entry name" value="transcriptional regulator NrdR"/>
    <property type="match status" value="1"/>
</dbReference>
<name>A0A7X6DMQ7_9BACT</name>
<evidence type="ECO:0000256" key="2">
    <source>
        <dbReference type="ARBA" id="ARBA00022741"/>
    </source>
</evidence>
<feature type="zinc finger region" evidence="8">
    <location>
        <begin position="3"/>
        <end position="34"/>
    </location>
</feature>
<evidence type="ECO:0000256" key="6">
    <source>
        <dbReference type="ARBA" id="ARBA00023125"/>
    </source>
</evidence>
<dbReference type="PROSITE" id="PS51161">
    <property type="entry name" value="ATP_CONE"/>
    <property type="match status" value="1"/>
</dbReference>
<evidence type="ECO:0000259" key="10">
    <source>
        <dbReference type="PROSITE" id="PS51161"/>
    </source>
</evidence>
<dbReference type="PANTHER" id="PTHR30455:SF2">
    <property type="entry name" value="TRANSCRIPTIONAL REPRESSOR NRDR"/>
    <property type="match status" value="1"/>
</dbReference>
<keyword evidence="1 8" id="KW-0678">Repressor</keyword>
<dbReference type="GO" id="GO:0045892">
    <property type="term" value="P:negative regulation of DNA-templated transcription"/>
    <property type="evidence" value="ECO:0007669"/>
    <property type="project" value="UniProtKB-UniRule"/>
</dbReference>
<evidence type="ECO:0000256" key="3">
    <source>
        <dbReference type="ARBA" id="ARBA00022771"/>
    </source>
</evidence>
<comment type="function">
    <text evidence="8">Negatively regulates transcription of bacterial ribonucleotide reductase nrd genes and operons by binding to NrdR-boxes.</text>
</comment>
<accession>A0A7X6DMQ7</accession>
<reference evidence="11 12" key="1">
    <citation type="journal article" date="2020" name="Nature">
        <title>Bacterial chemolithoautotrophy via manganese oxidation.</title>
        <authorList>
            <person name="Yu H."/>
            <person name="Leadbetter J.R."/>
        </authorList>
    </citation>
    <scope>NUCLEOTIDE SEQUENCE [LARGE SCALE GENOMIC DNA]</scope>
    <source>
        <strain evidence="11 12">Mn-1</strain>
    </source>
</reference>
<protein>
    <recommendedName>
        <fullName evidence="8">Transcriptional repressor NrdR</fullName>
    </recommendedName>
</protein>
<feature type="domain" description="ATP-cone" evidence="10">
    <location>
        <begin position="49"/>
        <end position="139"/>
    </location>
</feature>
<sequence length="172" mass="19946">MQCPFCSHLEDKVVDSRLSKEGEVIRRRRECLHCQRRFTTYERVEEIFPMVIKKDGRREPFDRHKIFSGLKKACEKRPVSVDLLEAVVTRIEKKIQEMGETEIESRVVGEEVMRQLHAIDQVAYVRFASVYREFKDVNQFMSELKALLGEQGQEKQGVGGQGSGVGEIKNKK</sequence>
<keyword evidence="3 8" id="KW-0863">Zinc-finger</keyword>
<organism evidence="11 12">
    <name type="scientific">Candidatus Manganitrophus noduliformans</name>
    <dbReference type="NCBI Taxonomy" id="2606439"/>
    <lineage>
        <taxon>Bacteria</taxon>
        <taxon>Pseudomonadati</taxon>
        <taxon>Nitrospirota</taxon>
        <taxon>Nitrospiria</taxon>
        <taxon>Candidatus Troglogloeales</taxon>
        <taxon>Candidatus Manganitrophaceae</taxon>
        <taxon>Candidatus Manganitrophus</taxon>
    </lineage>
</organism>
<dbReference type="GO" id="GO:0008270">
    <property type="term" value="F:zinc ion binding"/>
    <property type="evidence" value="ECO:0007669"/>
    <property type="project" value="UniProtKB-UniRule"/>
</dbReference>
<keyword evidence="4 8" id="KW-0067">ATP-binding</keyword>
<keyword evidence="8" id="KW-0862">Zinc</keyword>
<evidence type="ECO:0000256" key="9">
    <source>
        <dbReference type="SAM" id="MobiDB-lite"/>
    </source>
</evidence>
<evidence type="ECO:0000256" key="4">
    <source>
        <dbReference type="ARBA" id="ARBA00022840"/>
    </source>
</evidence>
<comment type="cofactor">
    <cofactor evidence="8">
        <name>Zn(2+)</name>
        <dbReference type="ChEBI" id="CHEBI:29105"/>
    </cofactor>
    <text evidence="8">Binds 1 zinc ion.</text>
</comment>
<dbReference type="GO" id="GO:0003677">
    <property type="term" value="F:DNA binding"/>
    <property type="evidence" value="ECO:0007669"/>
    <property type="project" value="UniProtKB-KW"/>
</dbReference>
<evidence type="ECO:0000256" key="7">
    <source>
        <dbReference type="ARBA" id="ARBA00023163"/>
    </source>
</evidence>
<proteinExistence type="inferred from homology"/>
<feature type="region of interest" description="Disordered" evidence="9">
    <location>
        <begin position="152"/>
        <end position="172"/>
    </location>
</feature>
<evidence type="ECO:0000256" key="1">
    <source>
        <dbReference type="ARBA" id="ARBA00022491"/>
    </source>
</evidence>
<dbReference type="RefSeq" id="WP_168058067.1">
    <property type="nucleotide sequence ID" value="NZ_VTOW01000001.1"/>
</dbReference>
<gene>
    <name evidence="8 11" type="primary">nrdR</name>
    <name evidence="11" type="ORF">MNODULE_03360</name>
</gene>
<keyword evidence="7 8" id="KW-0804">Transcription</keyword>
<dbReference type="Pfam" id="PF03477">
    <property type="entry name" value="ATP-cone"/>
    <property type="match status" value="1"/>
</dbReference>
<dbReference type="InterPro" id="IPR005144">
    <property type="entry name" value="ATP-cone_dom"/>
</dbReference>
<keyword evidence="5 8" id="KW-0805">Transcription regulation</keyword>
<keyword evidence="8" id="KW-0479">Metal-binding</keyword>
<evidence type="ECO:0000313" key="12">
    <source>
        <dbReference type="Proteomes" id="UP000534783"/>
    </source>
</evidence>
<evidence type="ECO:0000256" key="8">
    <source>
        <dbReference type="HAMAP-Rule" id="MF_00440"/>
    </source>
</evidence>